<feature type="binding site" evidence="6">
    <location>
        <begin position="38"/>
        <end position="45"/>
    </location>
    <ligand>
        <name>GTP</name>
        <dbReference type="ChEBI" id="CHEBI:37565"/>
    </ligand>
</feature>
<dbReference type="GO" id="GO:0003924">
    <property type="term" value="F:GTPase activity"/>
    <property type="evidence" value="ECO:0007669"/>
    <property type="project" value="UniProtKB-UniRule"/>
</dbReference>
<evidence type="ECO:0000259" key="9">
    <source>
        <dbReference type="PROSITE" id="PS50823"/>
    </source>
</evidence>
<evidence type="ECO:0000256" key="5">
    <source>
        <dbReference type="ARBA" id="ARBA00023134"/>
    </source>
</evidence>
<feature type="region of interest" description="G3" evidence="7">
    <location>
        <begin position="85"/>
        <end position="88"/>
    </location>
</feature>
<dbReference type="PROSITE" id="PS50823">
    <property type="entry name" value="KH_TYPE_2"/>
    <property type="match status" value="1"/>
</dbReference>
<comment type="caution">
    <text evidence="11">The sequence shown here is derived from an EMBL/GenBank/DDBJ whole genome shotgun (WGS) entry which is preliminary data.</text>
</comment>
<dbReference type="CDD" id="cd22534">
    <property type="entry name" value="KH-II_Era"/>
    <property type="match status" value="1"/>
</dbReference>
<dbReference type="Pfam" id="PF07650">
    <property type="entry name" value="KH_2"/>
    <property type="match status" value="1"/>
</dbReference>
<comment type="similarity">
    <text evidence="1 6 7 8">Belongs to the TRAFAC class TrmE-Era-EngA-EngB-Septin-like GTPase superfamily. Era GTPase family.</text>
</comment>
<keyword evidence="3 6" id="KW-0547">Nucleotide-binding</keyword>
<name>A0A8I0GCL5_9ACTO</name>
<dbReference type="SUPFAM" id="SSF52540">
    <property type="entry name" value="P-loop containing nucleoside triphosphate hydrolases"/>
    <property type="match status" value="1"/>
</dbReference>
<reference evidence="11 12" key="1">
    <citation type="submission" date="2020-08" db="EMBL/GenBank/DDBJ databases">
        <title>Winkia gen. nov., sp. nov., isolated from faeces of the Anser albifrons in China.</title>
        <authorList>
            <person name="Liu Q."/>
        </authorList>
    </citation>
    <scope>NUCLEOTIDE SEQUENCE [LARGE SCALE GENOMIC DNA]</scope>
    <source>
        <strain evidence="11 12">C62</strain>
    </source>
</reference>
<dbReference type="NCBIfam" id="TIGR00231">
    <property type="entry name" value="small_GTP"/>
    <property type="match status" value="1"/>
</dbReference>
<keyword evidence="5 6" id="KW-0342">GTP-binding</keyword>
<feature type="region of interest" description="G5" evidence="7">
    <location>
        <begin position="176"/>
        <end position="178"/>
    </location>
</feature>
<evidence type="ECO:0000256" key="7">
    <source>
        <dbReference type="PROSITE-ProRule" id="PRU01050"/>
    </source>
</evidence>
<sequence>MRVSDFPSDEDLMSGAAAPIDPVAVPEGYRAGFVAIVGRPNVGKSTLTNVLVGRKIAITSMRPETTRHNARGVISRDEGQLVIVDTPGLHRPRTLLGKRLNDMAREVLVDVDAVVFCLPADQKIGPGDRYIAQELKGLSAPVFAVVTKADLVGQQQLAEALLGASQLADFAAIIPVSARANDTNDLVDVLFDAMPPSPPLYPPEMLSDQSDETMIAEYVREAALHGAREELPHSIAVQVEEILELPPRTPAQREGTAPVPLRVIVNIFVERDSQKGIVIGKGGRQIAQIRERATKAAKRLLERPVVLDLHVRTAKNWQRDPKLLGKLGF</sequence>
<evidence type="ECO:0000313" key="11">
    <source>
        <dbReference type="EMBL" id="MBD3689088.1"/>
    </source>
</evidence>
<dbReference type="PROSITE" id="PS51713">
    <property type="entry name" value="G_ERA"/>
    <property type="match status" value="1"/>
</dbReference>
<dbReference type="InterPro" id="IPR009019">
    <property type="entry name" value="KH_sf_prok-type"/>
</dbReference>
<feature type="binding site" evidence="6">
    <location>
        <begin position="147"/>
        <end position="150"/>
    </location>
    <ligand>
        <name>GTP</name>
        <dbReference type="ChEBI" id="CHEBI:37565"/>
    </ligand>
</feature>
<keyword evidence="4 6" id="KW-0694">RNA-binding</keyword>
<dbReference type="InterPro" id="IPR004044">
    <property type="entry name" value="KH_dom_type_2"/>
</dbReference>
<keyword evidence="12" id="KW-1185">Reference proteome</keyword>
<dbReference type="EMBL" id="JACRUO010000001">
    <property type="protein sequence ID" value="MBD3689088.1"/>
    <property type="molecule type" value="Genomic_DNA"/>
</dbReference>
<evidence type="ECO:0000256" key="6">
    <source>
        <dbReference type="HAMAP-Rule" id="MF_00367"/>
    </source>
</evidence>
<dbReference type="InterPro" id="IPR015946">
    <property type="entry name" value="KH_dom-like_a/b"/>
</dbReference>
<keyword evidence="6" id="KW-0472">Membrane</keyword>
<dbReference type="InterPro" id="IPR030388">
    <property type="entry name" value="G_ERA_dom"/>
</dbReference>
<dbReference type="GO" id="GO:0005525">
    <property type="term" value="F:GTP binding"/>
    <property type="evidence" value="ECO:0007669"/>
    <property type="project" value="UniProtKB-UniRule"/>
</dbReference>
<organism evidence="11 12">
    <name type="scientific">Nanchangia anserum</name>
    <dbReference type="NCBI Taxonomy" id="2692125"/>
    <lineage>
        <taxon>Bacteria</taxon>
        <taxon>Bacillati</taxon>
        <taxon>Actinomycetota</taxon>
        <taxon>Actinomycetes</taxon>
        <taxon>Actinomycetales</taxon>
        <taxon>Actinomycetaceae</taxon>
        <taxon>Nanchangia</taxon>
    </lineage>
</organism>
<feature type="domain" description="KH type-2" evidence="9">
    <location>
        <begin position="227"/>
        <end position="315"/>
    </location>
</feature>
<dbReference type="NCBIfam" id="TIGR00436">
    <property type="entry name" value="era"/>
    <property type="match status" value="1"/>
</dbReference>
<dbReference type="PANTHER" id="PTHR42698">
    <property type="entry name" value="GTPASE ERA"/>
    <property type="match status" value="1"/>
</dbReference>
<dbReference type="InterPro" id="IPR005662">
    <property type="entry name" value="GTPase_Era-like"/>
</dbReference>
<dbReference type="InterPro" id="IPR005225">
    <property type="entry name" value="Small_GTP-bd"/>
</dbReference>
<dbReference type="GO" id="GO:0070181">
    <property type="term" value="F:small ribosomal subunit rRNA binding"/>
    <property type="evidence" value="ECO:0007669"/>
    <property type="project" value="UniProtKB-UniRule"/>
</dbReference>
<keyword evidence="6" id="KW-0699">rRNA-binding</keyword>
<dbReference type="Gene3D" id="3.40.50.300">
    <property type="entry name" value="P-loop containing nucleotide triphosphate hydrolases"/>
    <property type="match status" value="1"/>
</dbReference>
<dbReference type="Proteomes" id="UP000627538">
    <property type="component" value="Unassembled WGS sequence"/>
</dbReference>
<evidence type="ECO:0000256" key="1">
    <source>
        <dbReference type="ARBA" id="ARBA00007921"/>
    </source>
</evidence>
<feature type="domain" description="Era-type G" evidence="10">
    <location>
        <begin position="30"/>
        <end position="196"/>
    </location>
</feature>
<dbReference type="Gene3D" id="3.30.300.20">
    <property type="match status" value="1"/>
</dbReference>
<feature type="region of interest" description="G4" evidence="7">
    <location>
        <begin position="147"/>
        <end position="150"/>
    </location>
</feature>
<comment type="subunit">
    <text evidence="6">Monomer.</text>
</comment>
<keyword evidence="6" id="KW-0690">Ribosome biogenesis</keyword>
<accession>A0A8I0GCL5</accession>
<protein>
    <recommendedName>
        <fullName evidence="2 6">GTPase Era</fullName>
    </recommendedName>
</protein>
<evidence type="ECO:0000259" key="10">
    <source>
        <dbReference type="PROSITE" id="PS51713"/>
    </source>
</evidence>
<dbReference type="InterPro" id="IPR006073">
    <property type="entry name" value="GTP-bd"/>
</dbReference>
<evidence type="ECO:0000256" key="4">
    <source>
        <dbReference type="ARBA" id="ARBA00022884"/>
    </source>
</evidence>
<dbReference type="CDD" id="cd04163">
    <property type="entry name" value="Era"/>
    <property type="match status" value="1"/>
</dbReference>
<gene>
    <name evidence="6 11" type="primary">era</name>
    <name evidence="11" type="ORF">H8R10_02415</name>
</gene>
<dbReference type="InterPro" id="IPR027417">
    <property type="entry name" value="P-loop_NTPase"/>
</dbReference>
<feature type="region of interest" description="G2" evidence="7">
    <location>
        <begin position="64"/>
        <end position="68"/>
    </location>
</feature>
<dbReference type="GO" id="GO:0005829">
    <property type="term" value="C:cytosol"/>
    <property type="evidence" value="ECO:0007669"/>
    <property type="project" value="TreeGrafter"/>
</dbReference>
<evidence type="ECO:0000313" key="12">
    <source>
        <dbReference type="Proteomes" id="UP000627538"/>
    </source>
</evidence>
<feature type="binding site" evidence="6">
    <location>
        <begin position="85"/>
        <end position="89"/>
    </location>
    <ligand>
        <name>GTP</name>
        <dbReference type="ChEBI" id="CHEBI:37565"/>
    </ligand>
</feature>
<dbReference type="GO" id="GO:0005886">
    <property type="term" value="C:plasma membrane"/>
    <property type="evidence" value="ECO:0007669"/>
    <property type="project" value="UniProtKB-SubCell"/>
</dbReference>
<dbReference type="Pfam" id="PF01926">
    <property type="entry name" value="MMR_HSR1"/>
    <property type="match status" value="1"/>
</dbReference>
<dbReference type="AlphaFoldDB" id="A0A8I0GCL5"/>
<dbReference type="SUPFAM" id="SSF54814">
    <property type="entry name" value="Prokaryotic type KH domain (KH-domain type II)"/>
    <property type="match status" value="1"/>
</dbReference>
<comment type="subcellular location">
    <subcellularLocation>
        <location evidence="6">Cytoplasm</location>
    </subcellularLocation>
    <subcellularLocation>
        <location evidence="6">Cell membrane</location>
        <topology evidence="6">Peripheral membrane protein</topology>
    </subcellularLocation>
</comment>
<dbReference type="HAMAP" id="MF_00367">
    <property type="entry name" value="GTPase_Era"/>
    <property type="match status" value="1"/>
</dbReference>
<proteinExistence type="inferred from homology"/>
<dbReference type="GO" id="GO:0000028">
    <property type="term" value="P:ribosomal small subunit assembly"/>
    <property type="evidence" value="ECO:0007669"/>
    <property type="project" value="TreeGrafter"/>
</dbReference>
<evidence type="ECO:0000256" key="3">
    <source>
        <dbReference type="ARBA" id="ARBA00022741"/>
    </source>
</evidence>
<dbReference type="NCBIfam" id="NF000908">
    <property type="entry name" value="PRK00089.1"/>
    <property type="match status" value="1"/>
</dbReference>
<comment type="function">
    <text evidence="6">An essential GTPase that binds both GDP and GTP, with rapid nucleotide exchange. Plays a role in 16S rRNA processing and 30S ribosomal subunit biogenesis and possibly also in cell cycle regulation and energy metabolism.</text>
</comment>
<evidence type="ECO:0000256" key="8">
    <source>
        <dbReference type="RuleBase" id="RU003761"/>
    </source>
</evidence>
<keyword evidence="6" id="KW-0963">Cytoplasm</keyword>
<feature type="region of interest" description="G1" evidence="7">
    <location>
        <begin position="38"/>
        <end position="45"/>
    </location>
</feature>
<keyword evidence="6" id="KW-1003">Cell membrane</keyword>
<evidence type="ECO:0000256" key="2">
    <source>
        <dbReference type="ARBA" id="ARBA00020484"/>
    </source>
</evidence>
<dbReference type="PANTHER" id="PTHR42698:SF1">
    <property type="entry name" value="GTPASE ERA, MITOCHONDRIAL"/>
    <property type="match status" value="1"/>
</dbReference>
<dbReference type="GO" id="GO:0043024">
    <property type="term" value="F:ribosomal small subunit binding"/>
    <property type="evidence" value="ECO:0007669"/>
    <property type="project" value="TreeGrafter"/>
</dbReference>